<dbReference type="EMBL" id="NCKV01002012">
    <property type="protein sequence ID" value="RWS27441.1"/>
    <property type="molecule type" value="Genomic_DNA"/>
</dbReference>
<evidence type="ECO:0000313" key="2">
    <source>
        <dbReference type="EMBL" id="RWS27441.1"/>
    </source>
</evidence>
<name>A0A443SIT5_9ACAR</name>
<evidence type="ECO:0000313" key="3">
    <source>
        <dbReference type="Proteomes" id="UP000288716"/>
    </source>
</evidence>
<sequence>MVRYRSASLTDYSIYNGSNSSNTLSYQLATNHQKPNIECSYETNSAYYTYDNSANGLHQKSTEAHNKSNNSSQQQKMLSKGGKNRNANILSAVLCLIKELDFASLEVVETAIHCRMEEMDN</sequence>
<organism evidence="2 3">
    <name type="scientific">Leptotrombidium deliense</name>
    <dbReference type="NCBI Taxonomy" id="299467"/>
    <lineage>
        <taxon>Eukaryota</taxon>
        <taxon>Metazoa</taxon>
        <taxon>Ecdysozoa</taxon>
        <taxon>Arthropoda</taxon>
        <taxon>Chelicerata</taxon>
        <taxon>Arachnida</taxon>
        <taxon>Acari</taxon>
        <taxon>Acariformes</taxon>
        <taxon>Trombidiformes</taxon>
        <taxon>Prostigmata</taxon>
        <taxon>Anystina</taxon>
        <taxon>Parasitengona</taxon>
        <taxon>Trombiculoidea</taxon>
        <taxon>Trombiculidae</taxon>
        <taxon>Leptotrombidium</taxon>
    </lineage>
</organism>
<feature type="compositionally biased region" description="Polar residues" evidence="1">
    <location>
        <begin position="67"/>
        <end position="77"/>
    </location>
</feature>
<evidence type="ECO:0000256" key="1">
    <source>
        <dbReference type="SAM" id="MobiDB-lite"/>
    </source>
</evidence>
<protein>
    <submittedName>
        <fullName evidence="2">Uncharacterized protein</fullName>
    </submittedName>
</protein>
<dbReference type="Proteomes" id="UP000288716">
    <property type="component" value="Unassembled WGS sequence"/>
</dbReference>
<accession>A0A443SIT5</accession>
<proteinExistence type="predicted"/>
<reference evidence="2 3" key="1">
    <citation type="journal article" date="2018" name="Gigascience">
        <title>Genomes of trombidid mites reveal novel predicted allergens and laterally-transferred genes associated with secondary metabolism.</title>
        <authorList>
            <person name="Dong X."/>
            <person name="Chaisiri K."/>
            <person name="Xia D."/>
            <person name="Armstrong S.D."/>
            <person name="Fang Y."/>
            <person name="Donnelly M.J."/>
            <person name="Kadowaki T."/>
            <person name="McGarry J.W."/>
            <person name="Darby A.C."/>
            <person name="Makepeace B.L."/>
        </authorList>
    </citation>
    <scope>NUCLEOTIDE SEQUENCE [LARGE SCALE GENOMIC DNA]</scope>
    <source>
        <strain evidence="2">UoL-UT</strain>
    </source>
</reference>
<dbReference type="STRING" id="299467.A0A443SIT5"/>
<keyword evidence="3" id="KW-1185">Reference proteome</keyword>
<comment type="caution">
    <text evidence="2">The sequence shown here is derived from an EMBL/GenBank/DDBJ whole genome shotgun (WGS) entry which is preliminary data.</text>
</comment>
<dbReference type="AlphaFoldDB" id="A0A443SIT5"/>
<dbReference type="VEuPathDB" id="VectorBase:LDEU004599"/>
<feature type="region of interest" description="Disordered" evidence="1">
    <location>
        <begin position="57"/>
        <end position="83"/>
    </location>
</feature>
<gene>
    <name evidence="2" type="ORF">B4U80_01330</name>
</gene>
<dbReference type="OrthoDB" id="1517790at2759"/>